<dbReference type="InterPro" id="IPR052164">
    <property type="entry name" value="Anthracycline_SecMetBiosynth"/>
</dbReference>
<dbReference type="PANTHER" id="PTHR33993:SF10">
    <property type="entry name" value="CONSERVED PROTEIN"/>
    <property type="match status" value="1"/>
</dbReference>
<dbReference type="RefSeq" id="WP_190851965.1">
    <property type="nucleotide sequence ID" value="NZ_AP023440.1"/>
</dbReference>
<dbReference type="AlphaFoldDB" id="A0A7G1P4I1"/>
<evidence type="ECO:0000259" key="1">
    <source>
        <dbReference type="PROSITE" id="PS51819"/>
    </source>
</evidence>
<evidence type="ECO:0000313" key="2">
    <source>
        <dbReference type="EMBL" id="BCL29912.1"/>
    </source>
</evidence>
<gene>
    <name evidence="2" type="ORF">GCM10017557_47710</name>
</gene>
<evidence type="ECO:0000313" key="3">
    <source>
        <dbReference type="Proteomes" id="UP000516444"/>
    </source>
</evidence>
<name>A0A7G1P4I1_9ACTN</name>
<dbReference type="KEGG" id="sgm:GCM10017557_47710"/>
<dbReference type="Pfam" id="PF00903">
    <property type="entry name" value="Glyoxalase"/>
    <property type="match status" value="2"/>
</dbReference>
<proteinExistence type="predicted"/>
<dbReference type="Proteomes" id="UP000516444">
    <property type="component" value="Chromosome"/>
</dbReference>
<keyword evidence="3" id="KW-1185">Reference proteome</keyword>
<protein>
    <submittedName>
        <fullName evidence="2">Glyoxalase</fullName>
    </submittedName>
</protein>
<accession>A0A7G1P4I1</accession>
<dbReference type="PANTHER" id="PTHR33993">
    <property type="entry name" value="GLYOXALASE-RELATED"/>
    <property type="match status" value="1"/>
</dbReference>
<dbReference type="InterPro" id="IPR004360">
    <property type="entry name" value="Glyas_Fos-R_dOase_dom"/>
</dbReference>
<feature type="domain" description="VOC" evidence="1">
    <location>
        <begin position="12"/>
        <end position="143"/>
    </location>
</feature>
<dbReference type="InterPro" id="IPR029068">
    <property type="entry name" value="Glyas_Bleomycin-R_OHBP_Dase"/>
</dbReference>
<dbReference type="InterPro" id="IPR037523">
    <property type="entry name" value="VOC_core"/>
</dbReference>
<organism evidence="2 3">
    <name type="scientific">Streptomyces aurantiacus</name>
    <dbReference type="NCBI Taxonomy" id="47760"/>
    <lineage>
        <taxon>Bacteria</taxon>
        <taxon>Bacillati</taxon>
        <taxon>Actinomycetota</taxon>
        <taxon>Actinomycetes</taxon>
        <taxon>Kitasatosporales</taxon>
        <taxon>Streptomycetaceae</taxon>
        <taxon>Streptomyces</taxon>
        <taxon>Streptomyces aurantiacus group</taxon>
    </lineage>
</organism>
<dbReference type="SUPFAM" id="SSF54593">
    <property type="entry name" value="Glyoxalase/Bleomycin resistance protein/Dihydroxybiphenyl dioxygenase"/>
    <property type="match status" value="1"/>
</dbReference>
<dbReference type="CDD" id="cd07247">
    <property type="entry name" value="SgaA_N_like"/>
    <property type="match status" value="1"/>
</dbReference>
<dbReference type="Gene3D" id="3.10.180.10">
    <property type="entry name" value="2,3-Dihydroxybiphenyl 1,2-Dioxygenase, domain 1"/>
    <property type="match status" value="2"/>
</dbReference>
<dbReference type="PROSITE" id="PS51819">
    <property type="entry name" value="VOC"/>
    <property type="match status" value="2"/>
</dbReference>
<sequence length="270" mass="27859">MSHVTNNQPDGTPTWIDLRVPDLDRASAFYGALFGWEYTSGAAGGPDAAGGSGLGTVCLLRGKPVAAIAQAPAITGSGSDSGSGSGSGSGWAMYFATADCDGAARRVEKAGGSVIEPPTDIGDLGRAAVAEDAVGARFGLWEGRTHLGCEVVNEPDSLVRNDLVTPDPGPARDFYTAVFGYTLDRNETLPDLDFTFLRRGDGHEIGGIFGSPAARSSAWATTFEVADTDAVVHRAIAAGGTAGAPEDTPYGRMATVTDPFGVEFSVIRRL</sequence>
<reference evidence="2 3" key="1">
    <citation type="journal article" date="2014" name="Int. J. Syst. Evol. Microbiol.">
        <title>Complete genome sequence of Corynebacterium casei LMG S-19264T (=DSM 44701T), isolated from a smear-ripened cheese.</title>
        <authorList>
            <consortium name="US DOE Joint Genome Institute (JGI-PGF)"/>
            <person name="Walter F."/>
            <person name="Albersmeier A."/>
            <person name="Kalinowski J."/>
            <person name="Ruckert C."/>
        </authorList>
    </citation>
    <scope>NUCLEOTIDE SEQUENCE [LARGE SCALE GENOMIC DNA]</scope>
    <source>
        <strain evidence="2 3">JCM 4677</strain>
    </source>
</reference>
<dbReference type="EMBL" id="AP023440">
    <property type="protein sequence ID" value="BCL29912.1"/>
    <property type="molecule type" value="Genomic_DNA"/>
</dbReference>
<feature type="domain" description="VOC" evidence="1">
    <location>
        <begin position="154"/>
        <end position="269"/>
    </location>
</feature>